<accession>A0A558AGD2</accession>
<dbReference type="EMBL" id="VJZA01000012">
    <property type="protein sequence ID" value="TVT23328.1"/>
    <property type="molecule type" value="Genomic_DNA"/>
</dbReference>
<dbReference type="OrthoDB" id="3577104at2"/>
<reference evidence="1 2" key="1">
    <citation type="submission" date="2019-07" db="EMBL/GenBank/DDBJ databases">
        <title>New species of Amycolatopsis and Streptomyces.</title>
        <authorList>
            <person name="Duangmal K."/>
            <person name="Teo W.F.A."/>
            <person name="Lipun K."/>
        </authorList>
    </citation>
    <scope>NUCLEOTIDE SEQUENCE [LARGE SCALE GENOMIC DNA]</scope>
    <source>
        <strain evidence="1 2">JCM 30562</strain>
    </source>
</reference>
<evidence type="ECO:0000313" key="1">
    <source>
        <dbReference type="EMBL" id="TVT23328.1"/>
    </source>
</evidence>
<name>A0A558AGD2_9PSEU</name>
<protein>
    <submittedName>
        <fullName evidence="1">Uncharacterized protein</fullName>
    </submittedName>
</protein>
<evidence type="ECO:0000313" key="2">
    <source>
        <dbReference type="Proteomes" id="UP000318578"/>
    </source>
</evidence>
<organism evidence="1 2">
    <name type="scientific">Amycolatopsis acidiphila</name>
    <dbReference type="NCBI Taxonomy" id="715473"/>
    <lineage>
        <taxon>Bacteria</taxon>
        <taxon>Bacillati</taxon>
        <taxon>Actinomycetota</taxon>
        <taxon>Actinomycetes</taxon>
        <taxon>Pseudonocardiales</taxon>
        <taxon>Pseudonocardiaceae</taxon>
        <taxon>Amycolatopsis</taxon>
    </lineage>
</organism>
<comment type="caution">
    <text evidence="1">The sequence shown here is derived from an EMBL/GenBank/DDBJ whole genome shotgun (WGS) entry which is preliminary data.</text>
</comment>
<dbReference type="Proteomes" id="UP000318578">
    <property type="component" value="Unassembled WGS sequence"/>
</dbReference>
<dbReference type="AlphaFoldDB" id="A0A558AGD2"/>
<gene>
    <name evidence="1" type="ORF">FNH06_10605</name>
</gene>
<sequence>MGGEMMEVHLLAAALRADRADVESYARVLSDALGQALPAGMVEVERRRRLRGEGEPVAVRVRTDDRELELRTARHGGVSAEIRHVVRGVVISRRTVGVDEWLEALAGELAKLAARDAAAHNALSRLLEG</sequence>
<dbReference type="RefSeq" id="WP_144637119.1">
    <property type="nucleotide sequence ID" value="NZ_BNAX01000005.1"/>
</dbReference>
<keyword evidence="2" id="KW-1185">Reference proteome</keyword>
<proteinExistence type="predicted"/>